<feature type="region of interest" description="Disordered" evidence="2">
    <location>
        <begin position="288"/>
        <end position="316"/>
    </location>
</feature>
<dbReference type="EMBL" id="KV442018">
    <property type="protein sequence ID" value="OAQ34293.1"/>
    <property type="molecule type" value="Genomic_DNA"/>
</dbReference>
<name>A0A197KAT7_9FUNG</name>
<evidence type="ECO:0000256" key="1">
    <source>
        <dbReference type="SAM" id="Coils"/>
    </source>
</evidence>
<evidence type="ECO:0000256" key="2">
    <source>
        <dbReference type="SAM" id="MobiDB-lite"/>
    </source>
</evidence>
<evidence type="ECO:0000313" key="3">
    <source>
        <dbReference type="EMBL" id="OAQ34293.1"/>
    </source>
</evidence>
<feature type="compositionally biased region" description="Polar residues" evidence="2">
    <location>
        <begin position="33"/>
        <end position="62"/>
    </location>
</feature>
<gene>
    <name evidence="3" type="ORF">K457DRAFT_152431</name>
</gene>
<proteinExistence type="predicted"/>
<dbReference type="Proteomes" id="UP000078512">
    <property type="component" value="Unassembled WGS sequence"/>
</dbReference>
<feature type="compositionally biased region" description="Low complexity" evidence="2">
    <location>
        <begin position="15"/>
        <end position="32"/>
    </location>
</feature>
<sequence>MSVPPRQPRLNQPPTTSSTSTSAGRSRNATATHPTTVASGSDTNPLRIPVSQQDQDSGTGTRTVAGALDTTSNSDSRRSRGDNPFTARRRESRPDHQYRRHGASISISNNNNNNSNTTPGQMRTPATSRLPGRPPPAPRPSHITSRIPGPTQSPLAPRPGHAVARPPSENAFELPVDDPFTSRRPTATPIHLRREAVLGGGGGAQAGVGFNSSELNASPMTPWDMMFTPNTQAIETTTAVGTPVTARLTESFSSIGVTPEQEDVQEGSSLTANVSTALFIKRPSRIAFEQEEEEEGEESDFDDNDDIHPGDKVLDDDDVESFLSKRESLIRGRRAIEKRPRRLSSHTGPHDMYYSSPSVGMATPESFTTPQFRTLPPLSIQLPTRTPGVGSSRFNPSLMSREDPDTPVGRNNRDHDNDEPPSLWTNAARRAMLDLKKHVYQGESDEAQGDAREEMSQRGAAAANSRAEEEETLLGTSRILPSSLIRRSEPERDPFLQTPRPERDPFNQESVRDEEVHDEREFHGDVVHDEVDLEQDFQNVAADTAFISEGHDSIAELIYEPEDLEEERRRRNEVREVIRANRSFELGLKAAREEKEAEAAARAVETEAAAAQELINANAKAAEAKVEVEDEEESEDKMLRRQLDAEVKRAMSMFDEDIFDESSDTARLLPPTSVLLTEILQERNGRQLTTPEELECRSWMYEGGRVGKPQRVGVWARV</sequence>
<feature type="compositionally biased region" description="Polar residues" evidence="2">
    <location>
        <begin position="117"/>
        <end position="127"/>
    </location>
</feature>
<feature type="compositionally biased region" description="Basic and acidic residues" evidence="2">
    <location>
        <begin position="88"/>
        <end position="97"/>
    </location>
</feature>
<evidence type="ECO:0000313" key="4">
    <source>
        <dbReference type="Proteomes" id="UP000078512"/>
    </source>
</evidence>
<feature type="compositionally biased region" description="Basic and acidic residues" evidence="2">
    <location>
        <begin position="486"/>
        <end position="519"/>
    </location>
</feature>
<dbReference type="AlphaFoldDB" id="A0A197KAT7"/>
<reference evidence="3 4" key="1">
    <citation type="submission" date="2016-05" db="EMBL/GenBank/DDBJ databases">
        <title>Genome sequencing reveals origins of a unique bacterial endosymbiosis in the earliest lineages of terrestrial Fungi.</title>
        <authorList>
            <consortium name="DOE Joint Genome Institute"/>
            <person name="Uehling J."/>
            <person name="Gryganskyi A."/>
            <person name="Hameed K."/>
            <person name="Tschaplinski T."/>
            <person name="Misztal P."/>
            <person name="Wu S."/>
            <person name="Desiro A."/>
            <person name="Vande Pol N."/>
            <person name="Du Z.-Y."/>
            <person name="Zienkiewicz A."/>
            <person name="Zienkiewicz K."/>
            <person name="Morin E."/>
            <person name="Tisserant E."/>
            <person name="Splivallo R."/>
            <person name="Hainaut M."/>
            <person name="Henrissat B."/>
            <person name="Ohm R."/>
            <person name="Kuo A."/>
            <person name="Yan J."/>
            <person name="Lipzen A."/>
            <person name="Nolan M."/>
            <person name="Labutti K."/>
            <person name="Barry K."/>
            <person name="Goldstein A."/>
            <person name="Labbe J."/>
            <person name="Schadt C."/>
            <person name="Tuskan G."/>
            <person name="Grigoriev I."/>
            <person name="Martin F."/>
            <person name="Vilgalys R."/>
            <person name="Bonito G."/>
        </authorList>
    </citation>
    <scope>NUCLEOTIDE SEQUENCE [LARGE SCALE GENOMIC DNA]</scope>
    <source>
        <strain evidence="3 4">AG-77</strain>
    </source>
</reference>
<feature type="coiled-coil region" evidence="1">
    <location>
        <begin position="594"/>
        <end position="641"/>
    </location>
</feature>
<protein>
    <submittedName>
        <fullName evidence="3">Uncharacterized protein</fullName>
    </submittedName>
</protein>
<feature type="region of interest" description="Disordered" evidence="2">
    <location>
        <begin position="1"/>
        <end position="185"/>
    </location>
</feature>
<keyword evidence="1" id="KW-0175">Coiled coil</keyword>
<feature type="compositionally biased region" description="Acidic residues" evidence="2">
    <location>
        <begin position="289"/>
        <end position="305"/>
    </location>
</feature>
<keyword evidence="4" id="KW-1185">Reference proteome</keyword>
<organism evidence="3 4">
    <name type="scientific">Linnemannia elongata AG-77</name>
    <dbReference type="NCBI Taxonomy" id="1314771"/>
    <lineage>
        <taxon>Eukaryota</taxon>
        <taxon>Fungi</taxon>
        <taxon>Fungi incertae sedis</taxon>
        <taxon>Mucoromycota</taxon>
        <taxon>Mortierellomycotina</taxon>
        <taxon>Mortierellomycetes</taxon>
        <taxon>Mortierellales</taxon>
        <taxon>Mortierellaceae</taxon>
        <taxon>Linnemannia</taxon>
    </lineage>
</organism>
<dbReference type="OrthoDB" id="2431398at2759"/>
<feature type="compositionally biased region" description="Low complexity" evidence="2">
    <location>
        <begin position="104"/>
        <end position="116"/>
    </location>
</feature>
<accession>A0A197KAT7</accession>
<feature type="region of interest" description="Disordered" evidence="2">
    <location>
        <begin position="378"/>
        <end position="423"/>
    </location>
</feature>
<feature type="region of interest" description="Disordered" evidence="2">
    <location>
        <begin position="442"/>
        <end position="519"/>
    </location>
</feature>